<dbReference type="GO" id="GO:0045944">
    <property type="term" value="P:positive regulation of transcription by RNA polymerase II"/>
    <property type="evidence" value="ECO:0007669"/>
    <property type="project" value="UniProtKB-ARBA"/>
</dbReference>
<dbReference type="InterPro" id="IPR036864">
    <property type="entry name" value="Zn2-C6_fun-type_DNA-bd_sf"/>
</dbReference>
<dbReference type="Pfam" id="PF00172">
    <property type="entry name" value="Zn_clus"/>
    <property type="match status" value="1"/>
</dbReference>
<gene>
    <name evidence="7" type="ORF">LAFE_0E01992G</name>
</gene>
<dbReference type="PROSITE" id="PS00463">
    <property type="entry name" value="ZN2_CY6_FUNGAL_1"/>
    <property type="match status" value="1"/>
</dbReference>
<evidence type="ECO:0000256" key="3">
    <source>
        <dbReference type="ARBA" id="ARBA00022833"/>
    </source>
</evidence>
<organism evidence="7 8">
    <name type="scientific">Lachancea fermentati</name>
    <name type="common">Zygosaccharomyces fermentati</name>
    <dbReference type="NCBI Taxonomy" id="4955"/>
    <lineage>
        <taxon>Eukaryota</taxon>
        <taxon>Fungi</taxon>
        <taxon>Dikarya</taxon>
        <taxon>Ascomycota</taxon>
        <taxon>Saccharomycotina</taxon>
        <taxon>Saccharomycetes</taxon>
        <taxon>Saccharomycetales</taxon>
        <taxon>Saccharomycetaceae</taxon>
        <taxon>Lachancea</taxon>
    </lineage>
</organism>
<keyword evidence="2" id="KW-0479">Metal-binding</keyword>
<dbReference type="AlphaFoldDB" id="A0A1G4MCV9"/>
<keyword evidence="4" id="KW-0238">DNA-binding</keyword>
<dbReference type="GO" id="GO:0000981">
    <property type="term" value="F:DNA-binding transcription factor activity, RNA polymerase II-specific"/>
    <property type="evidence" value="ECO:0007669"/>
    <property type="project" value="InterPro"/>
</dbReference>
<evidence type="ECO:0000313" key="8">
    <source>
        <dbReference type="Proteomes" id="UP000190831"/>
    </source>
</evidence>
<evidence type="ECO:0000256" key="5">
    <source>
        <dbReference type="ARBA" id="ARBA00023242"/>
    </source>
</evidence>
<dbReference type="Proteomes" id="UP000190831">
    <property type="component" value="Chromosome E"/>
</dbReference>
<evidence type="ECO:0000256" key="2">
    <source>
        <dbReference type="ARBA" id="ARBA00022723"/>
    </source>
</evidence>
<keyword evidence="5" id="KW-0539">Nucleus</keyword>
<evidence type="ECO:0000256" key="4">
    <source>
        <dbReference type="ARBA" id="ARBA00023125"/>
    </source>
</evidence>
<comment type="subcellular location">
    <subcellularLocation>
        <location evidence="1">Nucleus</location>
    </subcellularLocation>
</comment>
<dbReference type="OrthoDB" id="2123952at2759"/>
<sequence>MISDTLEESKIRRRLMSDSTVEFIPGGARKRVSKACDHCRKRKIKCGPVDPASNKCSNCMKFDTVCTFEHHHEMERQRKAFEMERFAADKKVRKQQHTQPDQSSNVEQKLEKIQQDLSALVKCMSMDGGITIKKLGKAEDKGYFDRTPMAKRKRYTTALLTKRKIAWLKEQATSVLVCKDVDGKNDISDSVGVAQTFIPLKEVLVTSSKWYVVQLKKLIDFSNPHLSSSRELYPIPSENLCKRILETFRTKVFADGFNIVQSEELDVLFRRYHDHERLSYSELLLINVTLLLSTWYDLNDGTFLKKDDLDAKQEEQLQTVEDNTLLNSMYHYHKVSLVCDGIKTIQGLLLLYQHVKAKISGEVSYNIFCIAVRFAQDMGLSRRETYQGLSTSDALQRLIIWYYCVSEDGQSSLSFSKPPLINPDDTDVLTDEYYMEFISEYLLPQVDPEAAEQRSVKTLEQAMTILLNHGEYVLFATSYYSNLLSRISHKIRRNFFSVNALTNKSFDEIVERILKVKQELEMWERGLPPSFSLDTYKQYLTIFEFKSLNGKSVPDIEYLSAHILALHYHHFYLTAVVNLFSCSFFIDNKGAHHLSKYNISDLAQNHTNQVGDMCVRILLLWKNVSVIPNMLHGMLYNFFTGAFVLLLMVIKYCDEVQTAEHIKILCDLYDYLMASGNLRLLTDNIKWNVSMFLYTFLLTLGIKCFNQKNSLASSYQFNSARFESRFGELTQKCESIKNISVAQLKEYMNKYNPTLANDLSHANVVPDGEKCTDNVVRLLNIFNELDFQDLESLASSLPVLWGPSYDDISKKRSPTRASNFAVPSTIEQSNFPRGDDNDSLFPESYRGGFTPQNGPPVITGPLETEILASDPCDFEQLLDNMLFDRDFSLPSNNMQKL</sequence>
<evidence type="ECO:0000259" key="6">
    <source>
        <dbReference type="PROSITE" id="PS50048"/>
    </source>
</evidence>
<dbReference type="CDD" id="cd12148">
    <property type="entry name" value="fungal_TF_MHR"/>
    <property type="match status" value="1"/>
</dbReference>
<accession>A0A1G4MCV9</accession>
<dbReference type="GO" id="GO:0005634">
    <property type="term" value="C:nucleus"/>
    <property type="evidence" value="ECO:0007669"/>
    <property type="project" value="UniProtKB-SubCell"/>
</dbReference>
<dbReference type="SMART" id="SM00906">
    <property type="entry name" value="Fungal_trans"/>
    <property type="match status" value="1"/>
</dbReference>
<feature type="domain" description="Zn(2)-C6 fungal-type" evidence="6">
    <location>
        <begin position="35"/>
        <end position="68"/>
    </location>
</feature>
<dbReference type="SMART" id="SM00066">
    <property type="entry name" value="GAL4"/>
    <property type="match status" value="1"/>
</dbReference>
<reference evidence="8" key="1">
    <citation type="submission" date="2016-03" db="EMBL/GenBank/DDBJ databases">
        <authorList>
            <person name="Devillers H."/>
        </authorList>
    </citation>
    <scope>NUCLEOTIDE SEQUENCE [LARGE SCALE GENOMIC DNA]</scope>
</reference>
<dbReference type="InterPro" id="IPR007219">
    <property type="entry name" value="XnlR_reg_dom"/>
</dbReference>
<dbReference type="InterPro" id="IPR001138">
    <property type="entry name" value="Zn2Cys6_DnaBD"/>
</dbReference>
<proteinExistence type="predicted"/>
<dbReference type="GO" id="GO:0003677">
    <property type="term" value="F:DNA binding"/>
    <property type="evidence" value="ECO:0007669"/>
    <property type="project" value="UniProtKB-KW"/>
</dbReference>
<keyword evidence="8" id="KW-1185">Reference proteome</keyword>
<dbReference type="OMA" id="DNMARFE"/>
<dbReference type="CDD" id="cd00067">
    <property type="entry name" value="GAL4"/>
    <property type="match status" value="1"/>
</dbReference>
<protein>
    <submittedName>
        <fullName evidence="7">LAFE_0E01992g1_1</fullName>
    </submittedName>
</protein>
<dbReference type="Gene3D" id="4.10.240.10">
    <property type="entry name" value="Zn(2)-C6 fungal-type DNA-binding domain"/>
    <property type="match status" value="1"/>
</dbReference>
<dbReference type="EMBL" id="LT598488">
    <property type="protein sequence ID" value="SCW01543.1"/>
    <property type="molecule type" value="Genomic_DNA"/>
</dbReference>
<dbReference type="PANTHER" id="PTHR46910:SF3">
    <property type="entry name" value="HALOTOLERANCE PROTEIN 9-RELATED"/>
    <property type="match status" value="1"/>
</dbReference>
<dbReference type="InterPro" id="IPR050987">
    <property type="entry name" value="AtrR-like"/>
</dbReference>
<evidence type="ECO:0000256" key="1">
    <source>
        <dbReference type="ARBA" id="ARBA00004123"/>
    </source>
</evidence>
<keyword evidence="3" id="KW-0862">Zinc</keyword>
<dbReference type="GO" id="GO:0008270">
    <property type="term" value="F:zinc ion binding"/>
    <property type="evidence" value="ECO:0007669"/>
    <property type="project" value="InterPro"/>
</dbReference>
<name>A0A1G4MCV9_LACFM</name>
<dbReference type="STRING" id="4955.A0A1G4MCV9"/>
<dbReference type="Pfam" id="PF04082">
    <property type="entry name" value="Fungal_trans"/>
    <property type="match status" value="1"/>
</dbReference>
<dbReference type="PROSITE" id="PS50048">
    <property type="entry name" value="ZN2_CY6_FUNGAL_2"/>
    <property type="match status" value="1"/>
</dbReference>
<dbReference type="SUPFAM" id="SSF57701">
    <property type="entry name" value="Zn2/Cys6 DNA-binding domain"/>
    <property type="match status" value="1"/>
</dbReference>
<dbReference type="GO" id="GO:0006351">
    <property type="term" value="P:DNA-templated transcription"/>
    <property type="evidence" value="ECO:0007669"/>
    <property type="project" value="InterPro"/>
</dbReference>
<dbReference type="PANTHER" id="PTHR46910">
    <property type="entry name" value="TRANSCRIPTION FACTOR PDR1"/>
    <property type="match status" value="1"/>
</dbReference>
<evidence type="ECO:0000313" key="7">
    <source>
        <dbReference type="EMBL" id="SCW01543.1"/>
    </source>
</evidence>